<reference evidence="1" key="1">
    <citation type="journal article" date="2023" name="G3 (Bethesda)">
        <title>Whole genome assemblies of Zophobas morio and Tenebrio molitor.</title>
        <authorList>
            <person name="Kaur S."/>
            <person name="Stinson S.A."/>
            <person name="diCenzo G.C."/>
        </authorList>
    </citation>
    <scope>NUCLEOTIDE SEQUENCE</scope>
    <source>
        <strain evidence="1">QUZm001</strain>
    </source>
</reference>
<dbReference type="EMBL" id="JALNTZ010000006">
    <property type="protein sequence ID" value="KAJ3648305.1"/>
    <property type="molecule type" value="Genomic_DNA"/>
</dbReference>
<sequence>MMSGLLQADFFAPPLPLLDDKVWVPSQRSAGRRRPLLAKVINARYDNKKFSGHRVDNDVRINKDKGGQSIRAEKLYAASIKLEIYVTTTARIKVNRVNF</sequence>
<dbReference type="Proteomes" id="UP001168821">
    <property type="component" value="Unassembled WGS sequence"/>
</dbReference>
<comment type="caution">
    <text evidence="1">The sequence shown here is derived from an EMBL/GenBank/DDBJ whole genome shotgun (WGS) entry which is preliminary data.</text>
</comment>
<evidence type="ECO:0000313" key="1">
    <source>
        <dbReference type="EMBL" id="KAJ3648305.1"/>
    </source>
</evidence>
<proteinExistence type="predicted"/>
<gene>
    <name evidence="1" type="ORF">Zmor_020118</name>
</gene>
<name>A0AA38M972_9CUCU</name>
<evidence type="ECO:0000313" key="2">
    <source>
        <dbReference type="Proteomes" id="UP001168821"/>
    </source>
</evidence>
<protein>
    <submittedName>
        <fullName evidence="1">Uncharacterized protein</fullName>
    </submittedName>
</protein>
<keyword evidence="2" id="KW-1185">Reference proteome</keyword>
<organism evidence="1 2">
    <name type="scientific">Zophobas morio</name>
    <dbReference type="NCBI Taxonomy" id="2755281"/>
    <lineage>
        <taxon>Eukaryota</taxon>
        <taxon>Metazoa</taxon>
        <taxon>Ecdysozoa</taxon>
        <taxon>Arthropoda</taxon>
        <taxon>Hexapoda</taxon>
        <taxon>Insecta</taxon>
        <taxon>Pterygota</taxon>
        <taxon>Neoptera</taxon>
        <taxon>Endopterygota</taxon>
        <taxon>Coleoptera</taxon>
        <taxon>Polyphaga</taxon>
        <taxon>Cucujiformia</taxon>
        <taxon>Tenebrionidae</taxon>
        <taxon>Zophobas</taxon>
    </lineage>
</organism>
<dbReference type="AlphaFoldDB" id="A0AA38M972"/>
<accession>A0AA38M972</accession>